<dbReference type="InterPro" id="IPR052897">
    <property type="entry name" value="Sec-Metab_Biosynth_Hydrolase"/>
</dbReference>
<dbReference type="Proteomes" id="UP000712713">
    <property type="component" value="Unassembled WGS sequence"/>
</dbReference>
<comment type="caution">
    <text evidence="2">The sequence shown here is derived from an EMBL/GenBank/DDBJ whole genome shotgun (WGS) entry which is preliminary data.</text>
</comment>
<dbReference type="PANTHER" id="PTHR37017">
    <property type="entry name" value="AB HYDROLASE-1 DOMAIN-CONTAINING PROTEIN-RELATED"/>
    <property type="match status" value="1"/>
</dbReference>
<dbReference type="GO" id="GO:0016787">
    <property type="term" value="F:hydrolase activity"/>
    <property type="evidence" value="ECO:0007669"/>
    <property type="project" value="UniProtKB-KW"/>
</dbReference>
<dbReference type="AlphaFoldDB" id="A0A921JQN6"/>
<gene>
    <name evidence="2" type="ORF">K8V15_04675</name>
</gene>
<dbReference type="Pfam" id="PF12697">
    <property type="entry name" value="Abhydrolase_6"/>
    <property type="match status" value="1"/>
</dbReference>
<dbReference type="Gene3D" id="3.40.50.1820">
    <property type="entry name" value="alpha/beta hydrolase"/>
    <property type="match status" value="1"/>
</dbReference>
<evidence type="ECO:0000259" key="1">
    <source>
        <dbReference type="Pfam" id="PF12697"/>
    </source>
</evidence>
<name>A0A921JQN6_9ACTN</name>
<reference evidence="2" key="1">
    <citation type="journal article" date="2021" name="PeerJ">
        <title>Extensive microbial diversity within the chicken gut microbiome revealed by metagenomics and culture.</title>
        <authorList>
            <person name="Gilroy R."/>
            <person name="Ravi A."/>
            <person name="Getino M."/>
            <person name="Pursley I."/>
            <person name="Horton D.L."/>
            <person name="Alikhan N.F."/>
            <person name="Baker D."/>
            <person name="Gharbi K."/>
            <person name="Hall N."/>
            <person name="Watson M."/>
            <person name="Adriaenssens E.M."/>
            <person name="Foster-Nyarko E."/>
            <person name="Jarju S."/>
            <person name="Secka A."/>
            <person name="Antonio M."/>
            <person name="Oren A."/>
            <person name="Chaudhuri R.R."/>
            <person name="La Ragione R."/>
            <person name="Hildebrand F."/>
            <person name="Pallen M.J."/>
        </authorList>
    </citation>
    <scope>NUCLEOTIDE SEQUENCE</scope>
    <source>
        <strain evidence="2">ChiGjej3B3-7470</strain>
    </source>
</reference>
<evidence type="ECO:0000313" key="2">
    <source>
        <dbReference type="EMBL" id="HJE51261.1"/>
    </source>
</evidence>
<protein>
    <submittedName>
        <fullName evidence="2">Alpha/beta hydrolase</fullName>
    </submittedName>
</protein>
<reference evidence="2" key="2">
    <citation type="submission" date="2021-09" db="EMBL/GenBank/DDBJ databases">
        <authorList>
            <person name="Gilroy R."/>
        </authorList>
    </citation>
    <scope>NUCLEOTIDE SEQUENCE</scope>
    <source>
        <strain evidence="2">ChiGjej3B3-7470</strain>
    </source>
</reference>
<dbReference type="PANTHER" id="PTHR37017:SF11">
    <property type="entry name" value="ESTERASE_LIPASE_THIOESTERASE DOMAIN-CONTAINING PROTEIN"/>
    <property type="match status" value="1"/>
</dbReference>
<keyword evidence="2" id="KW-0378">Hydrolase</keyword>
<dbReference type="InterPro" id="IPR000073">
    <property type="entry name" value="AB_hydrolase_1"/>
</dbReference>
<organism evidence="2 3">
    <name type="scientific">Tessaracoccus flavescens</name>
    <dbReference type="NCBI Taxonomy" id="399497"/>
    <lineage>
        <taxon>Bacteria</taxon>
        <taxon>Bacillati</taxon>
        <taxon>Actinomycetota</taxon>
        <taxon>Actinomycetes</taxon>
        <taxon>Propionibacteriales</taxon>
        <taxon>Propionibacteriaceae</taxon>
        <taxon>Tessaracoccus</taxon>
    </lineage>
</organism>
<evidence type="ECO:0000313" key="3">
    <source>
        <dbReference type="Proteomes" id="UP000712713"/>
    </source>
</evidence>
<dbReference type="InterPro" id="IPR029058">
    <property type="entry name" value="AB_hydrolase_fold"/>
</dbReference>
<accession>A0A921JQN6</accession>
<proteinExistence type="predicted"/>
<feature type="domain" description="AB hydrolase-1" evidence="1">
    <location>
        <begin position="3"/>
        <end position="217"/>
    </location>
</feature>
<dbReference type="SUPFAM" id="SSF53474">
    <property type="entry name" value="alpha/beta-Hydrolases"/>
    <property type="match status" value="1"/>
</dbReference>
<sequence>MDIILIPGLWLDGRAWDDVLPHIKGGGHNPLPMTLPGQGDGGPEATLDDQLNALRSCLDSLDAPALVVGHSGHATLAWLGADRMPDKVAGVAMVGGMPEAEGNPYFSGLKPTDGVLMFPGWEAFEGPDSDDIPHEMRDRIAAQMHGVPEGVVSAPVHYENPDRHQIPVTMVCPEYSPEDAQEWLKAGHLPELEQAQKLTYVDLDSGHWPMFSKPEAFGKAIVEIANSL</sequence>
<dbReference type="EMBL" id="DYZF01000116">
    <property type="protein sequence ID" value="HJE51261.1"/>
    <property type="molecule type" value="Genomic_DNA"/>
</dbReference>